<dbReference type="GO" id="GO:0005829">
    <property type="term" value="C:cytosol"/>
    <property type="evidence" value="ECO:0007669"/>
    <property type="project" value="TreeGrafter"/>
</dbReference>
<dbReference type="Gene3D" id="3.40.50.300">
    <property type="entry name" value="P-loop containing nucleotide triphosphate hydrolases"/>
    <property type="match status" value="2"/>
</dbReference>
<dbReference type="InterPro" id="IPR027417">
    <property type="entry name" value="P-loop_NTPase"/>
</dbReference>
<keyword evidence="4" id="KW-0067">ATP-binding</keyword>
<evidence type="ECO:0000313" key="8">
    <source>
        <dbReference type="Proteomes" id="UP000236319"/>
    </source>
</evidence>
<dbReference type="GO" id="GO:0035194">
    <property type="term" value="P:regulatory ncRNA-mediated post-transcriptional gene silencing"/>
    <property type="evidence" value="ECO:0007669"/>
    <property type="project" value="TreeGrafter"/>
</dbReference>
<sequence length="1065" mass="117828">MARPGKAKSVFSDNADLPSQKKRMTTVAATADMGLSGGTGLYQLEQMAAEFGKKPEFNKLMYNDENVLMTLNVQLKNPRYKSNMDVFMDKTTAICKYDISVNGGEKITGTATAPNKKTAKKNAARCMLMHMEKPTLEEIEEITKWMVAGHRTTIGAREEPVSKEFGPLGHTVTLRWRVGDQSYYGKGVSNSLKLAELYATQDLYCQTQKLPPMQQEAKVAKPVKVDAAPTITKASAKASKPEPIIDEVSRADVCQMNTIRYSMVNKMKVKQHEVVTQSRGGFLCTLTWEWVDANGQVEKRTVEKQGTSKALAKAAASKAILVEIGVIDPVTREESSHASSIRSSVTKNIARAVQAASEFVQKTNCSVWRLFLPQLVDALAQRGDRELVTPLLEGISTANAEIPTDIWETLLSLASMAVDETFCRAVLHGIKNLTLDSSWLLALEFNAEICSNLASIQGRGGKDVVSLLCENTKSLLPLMFLKGTINSEYSKSPLREDDMVLLVPYNGVYLWGDGLVGIVSKHKSENYEATLTCKIVNRLKWDPTDAIYEHNRFGVFLVNSTTTNKRMMQALLSITHKMLPVNSTAQGYHYNKDLQRILIESDKDTVMEDELNNAALPTTIPLTPAQSDACKSALTNPVTLIQGPPGTGKTQVACAIIDCWRQQTKEKILAVADSNVAADNLIEGLNSRGINALRIGFGSESLLQEESLKRLAKYNRYKSLREAGCHKEANSMRMVMITEAIKQHQVIIATCVGSGNDILSNYAFPYVVIDECAQSIEASNLIPIGKGCKQLVLIGDHKQLRPTIISPEAAAQGLSISLLERLVSARVATVHLLDVQRRMHPSISEFPNKHFYRGAVRDAVSESSRPPVKGFKWPTKGYNIAFIDASAGCPNSQFESTVGTSKSNALEADIVAIVLKSIMEARDVKESQIGILTAYDAQKWMLKRKINQIDAVKGQAIEIDSVDGFQGKEKDLIIFSAVRSNLQKDVGFLRDPRRMNVMLTRARRGLIVIADKYTIMNDTANWRPYVEYITDRVLDIHISELNMFLDSPSNRLDGIVRQARTGWYP</sequence>
<dbReference type="PANTHER" id="PTHR10887:SF322">
    <property type="entry name" value="HELICASE MOV-10"/>
    <property type="match status" value="1"/>
</dbReference>
<dbReference type="InterPro" id="IPR041677">
    <property type="entry name" value="DNA2/NAM7_AAA_11"/>
</dbReference>
<protein>
    <submittedName>
        <fullName evidence="7">AAA family protein, putative</fullName>
    </submittedName>
</protein>
<gene>
    <name evidence="7" type="ORF">BOVATA_010040</name>
</gene>
<evidence type="ECO:0000256" key="4">
    <source>
        <dbReference type="ARBA" id="ARBA00022840"/>
    </source>
</evidence>
<comment type="caution">
    <text evidence="7">The sequence shown here is derived from an EMBL/GenBank/DDBJ whole genome shotgun (WGS) entry which is preliminary data.</text>
</comment>
<keyword evidence="3" id="KW-0347">Helicase</keyword>
<dbReference type="PANTHER" id="PTHR10887">
    <property type="entry name" value="DNA2/NAM7 HELICASE FAMILY"/>
    <property type="match status" value="1"/>
</dbReference>
<dbReference type="Pfam" id="PF13087">
    <property type="entry name" value="AAA_12"/>
    <property type="match status" value="1"/>
</dbReference>
<dbReference type="Gene3D" id="3.30.160.20">
    <property type="match status" value="1"/>
</dbReference>
<evidence type="ECO:0000256" key="3">
    <source>
        <dbReference type="ARBA" id="ARBA00022806"/>
    </source>
</evidence>
<feature type="domain" description="Helicase ATP-binding" evidence="6">
    <location>
        <begin position="618"/>
        <end position="836"/>
    </location>
</feature>
<dbReference type="SUPFAM" id="SSF54768">
    <property type="entry name" value="dsRNA-binding domain-like"/>
    <property type="match status" value="1"/>
</dbReference>
<keyword evidence="1" id="KW-0547">Nucleotide-binding</keyword>
<dbReference type="FunFam" id="3.40.50.300:FF:000326">
    <property type="entry name" value="P-loop containing nucleoside triphosphate hydrolase"/>
    <property type="match status" value="1"/>
</dbReference>
<dbReference type="InterPro" id="IPR047187">
    <property type="entry name" value="SF1_C_Upf1"/>
</dbReference>
<dbReference type="GO" id="GO:0005694">
    <property type="term" value="C:chromosome"/>
    <property type="evidence" value="ECO:0007669"/>
    <property type="project" value="UniProtKB-ARBA"/>
</dbReference>
<dbReference type="SUPFAM" id="SSF52540">
    <property type="entry name" value="P-loop containing nucleoside triphosphate hydrolases"/>
    <property type="match status" value="1"/>
</dbReference>
<reference evidence="7 8" key="1">
    <citation type="journal article" date="2017" name="BMC Genomics">
        <title>Whole-genome assembly of Babesia ovata and comparative genomics between closely related pathogens.</title>
        <authorList>
            <person name="Yamagishi J."/>
            <person name="Asada M."/>
            <person name="Hakimi H."/>
            <person name="Tanaka T.Q."/>
            <person name="Sugimoto C."/>
            <person name="Kawazu S."/>
        </authorList>
    </citation>
    <scope>NUCLEOTIDE SEQUENCE [LARGE SCALE GENOMIC DNA]</scope>
    <source>
        <strain evidence="7 8">Miyake</strain>
    </source>
</reference>
<keyword evidence="8" id="KW-1185">Reference proteome</keyword>
<name>A0A2H6K946_9APIC</name>
<evidence type="ECO:0000259" key="6">
    <source>
        <dbReference type="SMART" id="SM00487"/>
    </source>
</evidence>
<dbReference type="GO" id="GO:0016787">
    <property type="term" value="F:hydrolase activity"/>
    <property type="evidence" value="ECO:0007669"/>
    <property type="project" value="UniProtKB-KW"/>
</dbReference>
<evidence type="ECO:0000313" key="7">
    <source>
        <dbReference type="EMBL" id="GBE59511.1"/>
    </source>
</evidence>
<dbReference type="CDD" id="cd18808">
    <property type="entry name" value="SF1_C_Upf1"/>
    <property type="match status" value="1"/>
</dbReference>
<keyword evidence="2" id="KW-0378">Hydrolase</keyword>
<dbReference type="InterPro" id="IPR041679">
    <property type="entry name" value="DNA2/NAM7-like_C"/>
</dbReference>
<dbReference type="RefSeq" id="XP_028865754.1">
    <property type="nucleotide sequence ID" value="XM_029009921.1"/>
</dbReference>
<accession>A0A2H6K946</accession>
<evidence type="ECO:0000256" key="2">
    <source>
        <dbReference type="ARBA" id="ARBA00022801"/>
    </source>
</evidence>
<dbReference type="Pfam" id="PF13086">
    <property type="entry name" value="AAA_11"/>
    <property type="match status" value="2"/>
</dbReference>
<dbReference type="GO" id="GO:0005524">
    <property type="term" value="F:ATP binding"/>
    <property type="evidence" value="ECO:0007669"/>
    <property type="project" value="UniProtKB-KW"/>
</dbReference>
<dbReference type="Proteomes" id="UP000236319">
    <property type="component" value="Unassembled WGS sequence"/>
</dbReference>
<dbReference type="EMBL" id="BDSA01000001">
    <property type="protein sequence ID" value="GBE59511.1"/>
    <property type="molecule type" value="Genomic_DNA"/>
</dbReference>
<organism evidence="7 8">
    <name type="scientific">Babesia ovata</name>
    <dbReference type="NCBI Taxonomy" id="189622"/>
    <lineage>
        <taxon>Eukaryota</taxon>
        <taxon>Sar</taxon>
        <taxon>Alveolata</taxon>
        <taxon>Apicomplexa</taxon>
        <taxon>Aconoidasida</taxon>
        <taxon>Piroplasmida</taxon>
        <taxon>Babesiidae</taxon>
        <taxon>Babesia</taxon>
    </lineage>
</organism>
<dbReference type="AlphaFoldDB" id="A0A2H6K946"/>
<dbReference type="OrthoDB" id="6513042at2759"/>
<dbReference type="GO" id="GO:0003678">
    <property type="term" value="F:DNA helicase activity"/>
    <property type="evidence" value="ECO:0007669"/>
    <property type="project" value="UniProtKB-EC"/>
</dbReference>
<dbReference type="GeneID" id="39873281"/>
<dbReference type="VEuPathDB" id="PiroplasmaDB:BOVATA_010040"/>
<dbReference type="SMART" id="SM00487">
    <property type="entry name" value="DEXDc"/>
    <property type="match status" value="1"/>
</dbReference>
<evidence type="ECO:0000256" key="5">
    <source>
        <dbReference type="ARBA" id="ARBA00048432"/>
    </source>
</evidence>
<dbReference type="InterPro" id="IPR014001">
    <property type="entry name" value="Helicase_ATP-bd"/>
</dbReference>
<evidence type="ECO:0000256" key="1">
    <source>
        <dbReference type="ARBA" id="ARBA00022741"/>
    </source>
</evidence>
<dbReference type="GO" id="GO:0043186">
    <property type="term" value="C:P granule"/>
    <property type="evidence" value="ECO:0007669"/>
    <property type="project" value="TreeGrafter"/>
</dbReference>
<comment type="catalytic activity">
    <reaction evidence="5">
        <text>ATP + H2O = ADP + phosphate + H(+)</text>
        <dbReference type="Rhea" id="RHEA:13065"/>
        <dbReference type="ChEBI" id="CHEBI:15377"/>
        <dbReference type="ChEBI" id="CHEBI:15378"/>
        <dbReference type="ChEBI" id="CHEBI:30616"/>
        <dbReference type="ChEBI" id="CHEBI:43474"/>
        <dbReference type="ChEBI" id="CHEBI:456216"/>
        <dbReference type="EC" id="3.6.4.12"/>
    </reaction>
    <physiologicalReaction direction="left-to-right" evidence="5">
        <dbReference type="Rhea" id="RHEA:13066"/>
    </physiologicalReaction>
</comment>
<proteinExistence type="predicted"/>
<dbReference type="InterPro" id="IPR045055">
    <property type="entry name" value="DNA2/NAM7-like"/>
</dbReference>